<dbReference type="EMBL" id="LR746265">
    <property type="protein sequence ID" value="CAA7390884.1"/>
    <property type="molecule type" value="Genomic_DNA"/>
</dbReference>
<evidence type="ECO:0000313" key="2">
    <source>
        <dbReference type="EMBL" id="CAA7390884.1"/>
    </source>
</evidence>
<protein>
    <submittedName>
        <fullName evidence="2">Uncharacterized protein</fullName>
    </submittedName>
</protein>
<reference evidence="2" key="1">
    <citation type="submission" date="2020-02" db="EMBL/GenBank/DDBJ databases">
        <authorList>
            <person name="Scholz U."/>
            <person name="Mascher M."/>
            <person name="Fiebig A."/>
        </authorList>
    </citation>
    <scope>NUCLEOTIDE SEQUENCE</scope>
</reference>
<dbReference type="AlphaFoldDB" id="A0A7I8K1V5"/>
<feature type="region of interest" description="Disordered" evidence="1">
    <location>
        <begin position="166"/>
        <end position="185"/>
    </location>
</feature>
<feature type="compositionally biased region" description="Pro residues" evidence="1">
    <location>
        <begin position="166"/>
        <end position="175"/>
    </location>
</feature>
<dbReference type="OrthoDB" id="761837at2759"/>
<organism evidence="2 3">
    <name type="scientific">Spirodela intermedia</name>
    <name type="common">Intermediate duckweed</name>
    <dbReference type="NCBI Taxonomy" id="51605"/>
    <lineage>
        <taxon>Eukaryota</taxon>
        <taxon>Viridiplantae</taxon>
        <taxon>Streptophyta</taxon>
        <taxon>Embryophyta</taxon>
        <taxon>Tracheophyta</taxon>
        <taxon>Spermatophyta</taxon>
        <taxon>Magnoliopsida</taxon>
        <taxon>Liliopsida</taxon>
        <taxon>Araceae</taxon>
        <taxon>Lemnoideae</taxon>
        <taxon>Spirodela</taxon>
    </lineage>
</organism>
<accession>A0A7I8K1V5</accession>
<sequence>MASGGTGSEEAVAAALELTFVSIDGVNSAAAEEKRCYAVAWLEPGLKQRVRAGRSRKATPRRVYFPLPRRTMDDVSSCVTIEIIYSSRIPFHRPRMVGSAILPISSVAVSAAPAGEALVLPLRTPSGRVRGAVMVSARILWDLGFDAGAGGFPATESDLAEIDLSGPPPLQPTAPPLAEDNHVSDQGDHSWAKLAAGASAAAAAVILGVAFRRLNA</sequence>
<evidence type="ECO:0000313" key="3">
    <source>
        <dbReference type="Proteomes" id="UP000663760"/>
    </source>
</evidence>
<dbReference type="Proteomes" id="UP000663760">
    <property type="component" value="Chromosome 2"/>
</dbReference>
<evidence type="ECO:0000256" key="1">
    <source>
        <dbReference type="SAM" id="MobiDB-lite"/>
    </source>
</evidence>
<keyword evidence="3" id="KW-1185">Reference proteome</keyword>
<name>A0A7I8K1V5_SPIIN</name>
<gene>
    <name evidence="2" type="ORF">SI8410_02002303</name>
</gene>
<proteinExistence type="predicted"/>